<organism evidence="3 4">
    <name type="scientific">Sphagnum troendelagicum</name>
    <dbReference type="NCBI Taxonomy" id="128251"/>
    <lineage>
        <taxon>Eukaryota</taxon>
        <taxon>Viridiplantae</taxon>
        <taxon>Streptophyta</taxon>
        <taxon>Embryophyta</taxon>
        <taxon>Bryophyta</taxon>
        <taxon>Sphagnophytina</taxon>
        <taxon>Sphagnopsida</taxon>
        <taxon>Sphagnales</taxon>
        <taxon>Sphagnaceae</taxon>
        <taxon>Sphagnum</taxon>
    </lineage>
</organism>
<name>A0ABP0U5I5_9BRYO</name>
<reference evidence="3" key="1">
    <citation type="submission" date="2024-02" db="EMBL/GenBank/DDBJ databases">
        <authorList>
            <consortium name="ELIXIR-Norway"/>
            <consortium name="Elixir Norway"/>
        </authorList>
    </citation>
    <scope>NUCLEOTIDE SEQUENCE</scope>
</reference>
<evidence type="ECO:0000313" key="4">
    <source>
        <dbReference type="Proteomes" id="UP001497512"/>
    </source>
</evidence>
<gene>
    <name evidence="3" type="ORF">CSSPTR1EN2_LOCUS11677</name>
</gene>
<evidence type="ECO:0000256" key="2">
    <source>
        <dbReference type="SAM" id="Phobius"/>
    </source>
</evidence>
<keyword evidence="2" id="KW-0472">Membrane</keyword>
<accession>A0ABP0U5I5</accession>
<keyword evidence="4" id="KW-1185">Reference proteome</keyword>
<proteinExistence type="predicted"/>
<evidence type="ECO:0000256" key="1">
    <source>
        <dbReference type="SAM" id="MobiDB-lite"/>
    </source>
</evidence>
<dbReference type="NCBIfam" id="TIGR01571">
    <property type="entry name" value="A_thal_Cys_rich"/>
    <property type="match status" value="1"/>
</dbReference>
<dbReference type="InterPro" id="IPR006461">
    <property type="entry name" value="PLAC_motif_containing"/>
</dbReference>
<sequence>MASYPPGRQNPGGQNPVWDRRPTQPFAMAHQPAAGLTQLPAPNSGTWTTGLYGCSGDLQSCCCATCCPCVLMGRIAEIVDEGSTSCLSAGCIFFWLLALAGSCFIYSYGYRSRLRDKYGLPPKPCGDCCTDFWCICCSLAQETRELQNRGVNPALGWEANRSTYLKPPQIPKMQY</sequence>
<keyword evidence="2" id="KW-1133">Transmembrane helix</keyword>
<feature type="region of interest" description="Disordered" evidence="1">
    <location>
        <begin position="1"/>
        <end position="21"/>
    </location>
</feature>
<dbReference type="Pfam" id="PF04749">
    <property type="entry name" value="PLAC8"/>
    <property type="match status" value="1"/>
</dbReference>
<feature type="compositionally biased region" description="Low complexity" evidence="1">
    <location>
        <begin position="1"/>
        <end position="16"/>
    </location>
</feature>
<dbReference type="Proteomes" id="UP001497512">
    <property type="component" value="Chromosome 19"/>
</dbReference>
<protein>
    <submittedName>
        <fullName evidence="3">Uncharacterized protein</fullName>
    </submittedName>
</protein>
<dbReference type="EMBL" id="OZ019911">
    <property type="protein sequence ID" value="CAK9213319.1"/>
    <property type="molecule type" value="Genomic_DNA"/>
</dbReference>
<feature type="transmembrane region" description="Helical" evidence="2">
    <location>
        <begin position="92"/>
        <end position="110"/>
    </location>
</feature>
<evidence type="ECO:0000313" key="3">
    <source>
        <dbReference type="EMBL" id="CAK9213319.1"/>
    </source>
</evidence>
<keyword evidence="2" id="KW-0812">Transmembrane</keyword>
<dbReference type="PANTHER" id="PTHR15907">
    <property type="entry name" value="DUF614 FAMILY PROTEIN-RELATED"/>
    <property type="match status" value="1"/>
</dbReference>